<protein>
    <submittedName>
        <fullName evidence="2">Uncharacterized protein</fullName>
    </submittedName>
</protein>
<dbReference type="PaxDb" id="722438-MPNE_0666"/>
<feature type="transmembrane region" description="Helical" evidence="1">
    <location>
        <begin position="101"/>
        <end position="118"/>
    </location>
</feature>
<organism evidence="2 3">
    <name type="scientific">Mycoplasmoides pneumoniae (strain ATCC 15531 / DSM 23978 / CIP 103766 / NBRC 14401 / NCTC 10119 / FH)</name>
    <name type="common">Mycoplasma pneumoniae</name>
    <dbReference type="NCBI Taxonomy" id="722438"/>
    <lineage>
        <taxon>Bacteria</taxon>
        <taxon>Bacillati</taxon>
        <taxon>Mycoplasmatota</taxon>
        <taxon>Mycoplasmoidales</taxon>
        <taxon>Mycoplasmoidaceae</taxon>
        <taxon>Mycoplasmoides</taxon>
    </lineage>
</organism>
<keyword evidence="1" id="KW-0472">Membrane</keyword>
<keyword evidence="1" id="KW-1133">Transmembrane helix</keyword>
<dbReference type="PATRIC" id="fig|722438.3.peg.642"/>
<evidence type="ECO:0000313" key="3">
    <source>
        <dbReference type="Proteomes" id="UP000007756"/>
    </source>
</evidence>
<dbReference type="NCBIfam" id="NF045757">
    <property type="entry name" value="MPN565"/>
    <property type="match status" value="1"/>
</dbReference>
<feature type="transmembrane region" description="Helical" evidence="1">
    <location>
        <begin position="69"/>
        <end position="89"/>
    </location>
</feature>
<sequence length="208" mass="23997">MEQFFQSTAKRKTPAWLTGSFSFFLVFVYYIIVWVLLGEINALGFNFVIAPNNRTLMGREVEPIFDLVLLWFLLVPLVVYALLLLLLFFTTPYLIVEAIPFFYGIALMMISLFMSGMFPQAWNVWVIFGRFVLVLVVLMLSFFVINKLTNLVLLRSRYAMVVAQGLVHTGKVKQQSQQAMSDIKTKWDKEKSKTVVVTIKKKRVKSSD</sequence>
<dbReference type="GeneID" id="66608752"/>
<gene>
    <name evidence="2" type="ordered locus">MPNE_0666</name>
</gene>
<dbReference type="KEGG" id="mpj:MPNE_0666"/>
<dbReference type="Proteomes" id="UP000007756">
    <property type="component" value="Chromosome"/>
</dbReference>
<name>A0A0H3DLE7_MYCPB</name>
<dbReference type="HOGENOM" id="CLU_115817_0_0_14"/>
<dbReference type="eggNOG" id="ENOG5030N2A">
    <property type="taxonomic scope" value="Bacteria"/>
</dbReference>
<accession>A0A0H3DLE7</accession>
<proteinExistence type="predicted"/>
<dbReference type="AlphaFoldDB" id="A0A0H3DLE7"/>
<evidence type="ECO:0000313" key="2">
    <source>
        <dbReference type="EMBL" id="ADK87210.1"/>
    </source>
</evidence>
<feature type="transmembrane region" description="Helical" evidence="1">
    <location>
        <begin position="21"/>
        <end position="49"/>
    </location>
</feature>
<keyword evidence="1" id="KW-0812">Transmembrane</keyword>
<reference evidence="2 3" key="1">
    <citation type="journal article" date="2010" name="Appl. Environ. Microbiol.">
        <title>Targeted chromosomal knockouts in Mycoplasma pneumoniae.</title>
        <authorList>
            <person name="Krishnakumar R."/>
            <person name="Assad-Garcia N."/>
            <person name="Benders G.A."/>
            <person name="Phan Q."/>
            <person name="Montague M.G."/>
            <person name="Glass J.I."/>
        </authorList>
    </citation>
    <scope>NUCLEOTIDE SEQUENCE [LARGE SCALE GENOMIC DNA]</scope>
    <source>
        <strain evidence="3">ATCC 15531 / DSM 22911 / NBRC 14401 / NCTC 10119 / FH</strain>
    </source>
</reference>
<dbReference type="RefSeq" id="WP_014575024.1">
    <property type="nucleotide sequence ID" value="NZ_CP010546.1"/>
</dbReference>
<dbReference type="STRING" id="722438.F539_03195"/>
<evidence type="ECO:0000256" key="1">
    <source>
        <dbReference type="SAM" id="Phobius"/>
    </source>
</evidence>
<dbReference type="EMBL" id="CP002077">
    <property type="protein sequence ID" value="ADK87210.1"/>
    <property type="molecule type" value="Genomic_DNA"/>
</dbReference>
<feature type="transmembrane region" description="Helical" evidence="1">
    <location>
        <begin position="124"/>
        <end position="145"/>
    </location>
</feature>